<evidence type="ECO:0000313" key="1">
    <source>
        <dbReference type="EMBL" id="SVB68850.1"/>
    </source>
</evidence>
<organism evidence="1">
    <name type="scientific">marine metagenome</name>
    <dbReference type="NCBI Taxonomy" id="408172"/>
    <lineage>
        <taxon>unclassified sequences</taxon>
        <taxon>metagenomes</taxon>
        <taxon>ecological metagenomes</taxon>
    </lineage>
</organism>
<proteinExistence type="predicted"/>
<reference evidence="1" key="1">
    <citation type="submission" date="2018-05" db="EMBL/GenBank/DDBJ databases">
        <authorList>
            <person name="Lanie J.A."/>
            <person name="Ng W.-L."/>
            <person name="Kazmierczak K.M."/>
            <person name="Andrzejewski T.M."/>
            <person name="Davidsen T.M."/>
            <person name="Wayne K.J."/>
            <person name="Tettelin H."/>
            <person name="Glass J.I."/>
            <person name="Rusch D."/>
            <person name="Podicherti R."/>
            <person name="Tsui H.-C.T."/>
            <person name="Winkler M.E."/>
        </authorList>
    </citation>
    <scope>NUCLEOTIDE SEQUENCE</scope>
</reference>
<dbReference type="AlphaFoldDB" id="A0A382G0T4"/>
<accession>A0A382G0T4</accession>
<gene>
    <name evidence="1" type="ORF">METZ01_LOCUS221704</name>
</gene>
<protein>
    <submittedName>
        <fullName evidence="1">Uncharacterized protein</fullName>
    </submittedName>
</protein>
<sequence length="38" mass="4297">MKYLWDTLIDFGDASIDLGDTSNHFGNTPKPTKNQEII</sequence>
<dbReference type="EMBL" id="UINC01052935">
    <property type="protein sequence ID" value="SVB68850.1"/>
    <property type="molecule type" value="Genomic_DNA"/>
</dbReference>
<name>A0A382G0T4_9ZZZZ</name>